<gene>
    <name evidence="1" type="ORF">CYMTET_25517</name>
</gene>
<dbReference type="SUPFAM" id="SSF63411">
    <property type="entry name" value="LuxS/MPP-like metallohydrolase"/>
    <property type="match status" value="1"/>
</dbReference>
<reference evidence="1 2" key="1">
    <citation type="journal article" date="2015" name="Genome Biol. Evol.">
        <title>Comparative Genomics of a Bacterivorous Green Alga Reveals Evolutionary Causalities and Consequences of Phago-Mixotrophic Mode of Nutrition.</title>
        <authorList>
            <person name="Burns J.A."/>
            <person name="Paasch A."/>
            <person name="Narechania A."/>
            <person name="Kim E."/>
        </authorList>
    </citation>
    <scope>NUCLEOTIDE SEQUENCE [LARGE SCALE GENOMIC DNA]</scope>
    <source>
        <strain evidence="1 2">PLY_AMNH</strain>
    </source>
</reference>
<dbReference type="EMBL" id="LGRX02013670">
    <property type="protein sequence ID" value="KAK3265829.1"/>
    <property type="molecule type" value="Genomic_DNA"/>
</dbReference>
<dbReference type="AlphaFoldDB" id="A0AAE0FTP7"/>
<evidence type="ECO:0008006" key="3">
    <source>
        <dbReference type="Google" id="ProtNLM"/>
    </source>
</evidence>
<dbReference type="Gene3D" id="3.30.830.10">
    <property type="entry name" value="Metalloenzyme, LuxS/M16 peptidase-like"/>
    <property type="match status" value="1"/>
</dbReference>
<sequence length="216" mass="24480">MLSRVAMRFHTHETPNRSVRVAKQLVPAGRFANAAQRPLAAPRWLSSDGKIFSKKINSKTFVQSRKYSRAVRSALAEEVTEKRGADRVPIDLKVGDCLHGFTVIDIEFIKDFKATAYTLVHDQTGARYLHMDCDDTNNAFNVAFRTTPVDSRGVAHILEHTVLCGSERWPPRSLPPTCKKILSPFLRLTPVPKFATFFTVLWHLHLPSQTRLKDNE</sequence>
<dbReference type="GO" id="GO:0046872">
    <property type="term" value="F:metal ion binding"/>
    <property type="evidence" value="ECO:0007669"/>
    <property type="project" value="InterPro"/>
</dbReference>
<evidence type="ECO:0000313" key="1">
    <source>
        <dbReference type="EMBL" id="KAK3265829.1"/>
    </source>
</evidence>
<dbReference type="PANTHER" id="PTHR43016:SF13">
    <property type="entry name" value="PRESEQUENCE PROTEASE, MITOCHONDRIAL"/>
    <property type="match status" value="1"/>
</dbReference>
<dbReference type="InterPro" id="IPR011249">
    <property type="entry name" value="Metalloenz_LuxS/M16"/>
</dbReference>
<name>A0AAE0FTP7_9CHLO</name>
<organism evidence="1 2">
    <name type="scientific">Cymbomonas tetramitiformis</name>
    <dbReference type="NCBI Taxonomy" id="36881"/>
    <lineage>
        <taxon>Eukaryota</taxon>
        <taxon>Viridiplantae</taxon>
        <taxon>Chlorophyta</taxon>
        <taxon>Pyramimonadophyceae</taxon>
        <taxon>Pyramimonadales</taxon>
        <taxon>Pyramimonadaceae</taxon>
        <taxon>Cymbomonas</taxon>
    </lineage>
</organism>
<dbReference type="PANTHER" id="PTHR43016">
    <property type="entry name" value="PRESEQUENCE PROTEASE"/>
    <property type="match status" value="1"/>
</dbReference>
<protein>
    <recommendedName>
        <fullName evidence="3">Peptidase M16 N-terminal domain-containing protein</fullName>
    </recommendedName>
</protein>
<accession>A0AAE0FTP7</accession>
<evidence type="ECO:0000313" key="2">
    <source>
        <dbReference type="Proteomes" id="UP001190700"/>
    </source>
</evidence>
<comment type="caution">
    <text evidence="1">The sequence shown here is derived from an EMBL/GenBank/DDBJ whole genome shotgun (WGS) entry which is preliminary data.</text>
</comment>
<proteinExistence type="predicted"/>
<dbReference type="GO" id="GO:0016485">
    <property type="term" value="P:protein processing"/>
    <property type="evidence" value="ECO:0007669"/>
    <property type="project" value="TreeGrafter"/>
</dbReference>
<dbReference type="Proteomes" id="UP001190700">
    <property type="component" value="Unassembled WGS sequence"/>
</dbReference>
<keyword evidence="2" id="KW-1185">Reference proteome</keyword>
<dbReference type="GO" id="GO:0004222">
    <property type="term" value="F:metalloendopeptidase activity"/>
    <property type="evidence" value="ECO:0007669"/>
    <property type="project" value="TreeGrafter"/>
</dbReference>